<proteinExistence type="predicted"/>
<dbReference type="GO" id="GO:0016491">
    <property type="term" value="F:oxidoreductase activity"/>
    <property type="evidence" value="ECO:0007669"/>
    <property type="project" value="InterPro"/>
</dbReference>
<evidence type="ECO:0000256" key="1">
    <source>
        <dbReference type="ARBA" id="ARBA00004196"/>
    </source>
</evidence>
<feature type="chain" id="PRO_5022095721" evidence="6">
    <location>
        <begin position="20"/>
        <end position="219"/>
    </location>
</feature>
<dbReference type="PROSITE" id="PS00194">
    <property type="entry name" value="THIOREDOXIN_1"/>
    <property type="match status" value="1"/>
</dbReference>
<evidence type="ECO:0000256" key="3">
    <source>
        <dbReference type="ARBA" id="ARBA00023157"/>
    </source>
</evidence>
<evidence type="ECO:0000313" key="9">
    <source>
        <dbReference type="Proteomes" id="UP000315647"/>
    </source>
</evidence>
<dbReference type="InterPro" id="IPR050553">
    <property type="entry name" value="Thioredoxin_ResA/DsbE_sf"/>
</dbReference>
<dbReference type="PROSITE" id="PS51257">
    <property type="entry name" value="PROKAR_LIPOPROTEIN"/>
    <property type="match status" value="1"/>
</dbReference>
<sequence precursor="true">MSFKPLVFALSLCLLSACGKETSTVDSAPEESAPPAETAAAKAEPKSPSIPGAQTFDKDGITAEIAGWDQVQEFIQKQKGKVVVMDLWSTWCEPCVAEFPHLVELQKKYPDQVVCISYNMNYDGSKDSPPESNKAELMEFYTKHKADIVNIISSTPDMDLYEKVNLASIPAAYVYGPDGKLAKRFDNEKQEYGKEGFTYKEHIIPYIDELLKQPKESKE</sequence>
<dbReference type="PROSITE" id="PS51352">
    <property type="entry name" value="THIOREDOXIN_2"/>
    <property type="match status" value="1"/>
</dbReference>
<dbReference type="PANTHER" id="PTHR42852:SF6">
    <property type="entry name" value="THIOL:DISULFIDE INTERCHANGE PROTEIN DSBE"/>
    <property type="match status" value="1"/>
</dbReference>
<evidence type="ECO:0000256" key="2">
    <source>
        <dbReference type="ARBA" id="ARBA00022748"/>
    </source>
</evidence>
<accession>A0A517Q3V4</accession>
<dbReference type="InterPro" id="IPR013740">
    <property type="entry name" value="Redoxin"/>
</dbReference>
<feature type="region of interest" description="Disordered" evidence="5">
    <location>
        <begin position="24"/>
        <end position="54"/>
    </location>
</feature>
<dbReference type="Pfam" id="PF08534">
    <property type="entry name" value="Redoxin"/>
    <property type="match status" value="1"/>
</dbReference>
<dbReference type="InterPro" id="IPR017937">
    <property type="entry name" value="Thioredoxin_CS"/>
</dbReference>
<keyword evidence="6" id="KW-0732">Signal</keyword>
<dbReference type="EMBL" id="CP037421">
    <property type="protein sequence ID" value="QDT26293.1"/>
    <property type="molecule type" value="Genomic_DNA"/>
</dbReference>
<evidence type="ECO:0000313" key="8">
    <source>
        <dbReference type="EMBL" id="QDT26293.1"/>
    </source>
</evidence>
<reference evidence="8 9" key="1">
    <citation type="submission" date="2019-03" db="EMBL/GenBank/DDBJ databases">
        <title>Deep-cultivation of Planctomycetes and their phenomic and genomic characterization uncovers novel biology.</title>
        <authorList>
            <person name="Wiegand S."/>
            <person name="Jogler M."/>
            <person name="Boedeker C."/>
            <person name="Pinto D."/>
            <person name="Vollmers J."/>
            <person name="Rivas-Marin E."/>
            <person name="Kohn T."/>
            <person name="Peeters S.H."/>
            <person name="Heuer A."/>
            <person name="Rast P."/>
            <person name="Oberbeckmann S."/>
            <person name="Bunk B."/>
            <person name="Jeske O."/>
            <person name="Meyerdierks A."/>
            <person name="Storesund J.E."/>
            <person name="Kallscheuer N."/>
            <person name="Luecker S."/>
            <person name="Lage O.M."/>
            <person name="Pohl T."/>
            <person name="Merkel B.J."/>
            <person name="Hornburger P."/>
            <person name="Mueller R.-W."/>
            <person name="Bruemmer F."/>
            <person name="Labrenz M."/>
            <person name="Spormann A.M."/>
            <person name="Op den Camp H."/>
            <person name="Overmann J."/>
            <person name="Amann R."/>
            <person name="Jetten M.S.M."/>
            <person name="Mascher T."/>
            <person name="Medema M.H."/>
            <person name="Devos D.P."/>
            <person name="Kaster A.-K."/>
            <person name="Ovreas L."/>
            <person name="Rohde M."/>
            <person name="Galperin M.Y."/>
            <person name="Jogler C."/>
        </authorList>
    </citation>
    <scope>NUCLEOTIDE SEQUENCE [LARGE SCALE GENOMIC DNA]</scope>
    <source>
        <strain evidence="8 9">Enr10</strain>
    </source>
</reference>
<keyword evidence="9" id="KW-1185">Reference proteome</keyword>
<evidence type="ECO:0000256" key="5">
    <source>
        <dbReference type="SAM" id="MobiDB-lite"/>
    </source>
</evidence>
<evidence type="ECO:0000256" key="4">
    <source>
        <dbReference type="ARBA" id="ARBA00023284"/>
    </source>
</evidence>
<feature type="compositionally biased region" description="Low complexity" evidence="5">
    <location>
        <begin position="30"/>
        <end position="49"/>
    </location>
</feature>
<keyword evidence="3" id="KW-1015">Disulfide bond</keyword>
<keyword evidence="2" id="KW-0201">Cytochrome c-type biogenesis</keyword>
<dbReference type="GO" id="GO:0017004">
    <property type="term" value="P:cytochrome complex assembly"/>
    <property type="evidence" value="ECO:0007669"/>
    <property type="project" value="UniProtKB-KW"/>
</dbReference>
<feature type="signal peptide" evidence="6">
    <location>
        <begin position="1"/>
        <end position="19"/>
    </location>
</feature>
<dbReference type="PANTHER" id="PTHR42852">
    <property type="entry name" value="THIOL:DISULFIDE INTERCHANGE PROTEIN DSBE"/>
    <property type="match status" value="1"/>
</dbReference>
<dbReference type="SUPFAM" id="SSF52833">
    <property type="entry name" value="Thioredoxin-like"/>
    <property type="match status" value="1"/>
</dbReference>
<dbReference type="Proteomes" id="UP000315647">
    <property type="component" value="Chromosome"/>
</dbReference>
<dbReference type="GO" id="GO:0030313">
    <property type="term" value="C:cell envelope"/>
    <property type="evidence" value="ECO:0007669"/>
    <property type="project" value="UniProtKB-SubCell"/>
</dbReference>
<organism evidence="8 9">
    <name type="scientific">Gimesia panareensis</name>
    <dbReference type="NCBI Taxonomy" id="2527978"/>
    <lineage>
        <taxon>Bacteria</taxon>
        <taxon>Pseudomonadati</taxon>
        <taxon>Planctomycetota</taxon>
        <taxon>Planctomycetia</taxon>
        <taxon>Planctomycetales</taxon>
        <taxon>Planctomycetaceae</taxon>
        <taxon>Gimesia</taxon>
    </lineage>
</organism>
<protein>
    <submittedName>
        <fullName evidence="8">Thiol-disulfide oxidoreductase ResA</fullName>
    </submittedName>
</protein>
<dbReference type="Gene3D" id="3.40.30.10">
    <property type="entry name" value="Glutaredoxin"/>
    <property type="match status" value="1"/>
</dbReference>
<comment type="subcellular location">
    <subcellularLocation>
        <location evidence="1">Cell envelope</location>
    </subcellularLocation>
</comment>
<feature type="domain" description="Thioredoxin" evidence="7">
    <location>
        <begin position="22"/>
        <end position="212"/>
    </location>
</feature>
<dbReference type="CDD" id="cd02966">
    <property type="entry name" value="TlpA_like_family"/>
    <property type="match status" value="1"/>
</dbReference>
<evidence type="ECO:0000259" key="7">
    <source>
        <dbReference type="PROSITE" id="PS51352"/>
    </source>
</evidence>
<evidence type="ECO:0000256" key="6">
    <source>
        <dbReference type="SAM" id="SignalP"/>
    </source>
</evidence>
<dbReference type="InterPro" id="IPR013766">
    <property type="entry name" value="Thioredoxin_domain"/>
</dbReference>
<gene>
    <name evidence="8" type="primary">resA_5</name>
    <name evidence="8" type="ORF">Enr10x_15940</name>
</gene>
<dbReference type="RefSeq" id="WP_145448638.1">
    <property type="nucleotide sequence ID" value="NZ_CP037421.1"/>
</dbReference>
<dbReference type="InterPro" id="IPR036249">
    <property type="entry name" value="Thioredoxin-like_sf"/>
</dbReference>
<name>A0A517Q3V4_9PLAN</name>
<keyword evidence="4" id="KW-0676">Redox-active center</keyword>
<dbReference type="AlphaFoldDB" id="A0A517Q3V4"/>